<reference evidence="1" key="1">
    <citation type="journal article" date="2012" name="Nature">
        <title>The oyster genome reveals stress adaptation and complexity of shell formation.</title>
        <authorList>
            <person name="Zhang G."/>
            <person name="Fang X."/>
            <person name="Guo X."/>
            <person name="Li L."/>
            <person name="Luo R."/>
            <person name="Xu F."/>
            <person name="Yang P."/>
            <person name="Zhang L."/>
            <person name="Wang X."/>
            <person name="Qi H."/>
            <person name="Xiong Z."/>
            <person name="Que H."/>
            <person name="Xie Y."/>
            <person name="Holland P.W."/>
            <person name="Paps J."/>
            <person name="Zhu Y."/>
            <person name="Wu F."/>
            <person name="Chen Y."/>
            <person name="Wang J."/>
            <person name="Peng C."/>
            <person name="Meng J."/>
            <person name="Yang L."/>
            <person name="Liu J."/>
            <person name="Wen B."/>
            <person name="Zhang N."/>
            <person name="Huang Z."/>
            <person name="Zhu Q."/>
            <person name="Feng Y."/>
            <person name="Mount A."/>
            <person name="Hedgecock D."/>
            <person name="Xu Z."/>
            <person name="Liu Y."/>
            <person name="Domazet-Loso T."/>
            <person name="Du Y."/>
            <person name="Sun X."/>
            <person name="Zhang S."/>
            <person name="Liu B."/>
            <person name="Cheng P."/>
            <person name="Jiang X."/>
            <person name="Li J."/>
            <person name="Fan D."/>
            <person name="Wang W."/>
            <person name="Fu W."/>
            <person name="Wang T."/>
            <person name="Wang B."/>
            <person name="Zhang J."/>
            <person name="Peng Z."/>
            <person name="Li Y."/>
            <person name="Li N."/>
            <person name="Wang J."/>
            <person name="Chen M."/>
            <person name="He Y."/>
            <person name="Tan F."/>
            <person name="Song X."/>
            <person name="Zheng Q."/>
            <person name="Huang R."/>
            <person name="Yang H."/>
            <person name="Du X."/>
            <person name="Chen L."/>
            <person name="Yang M."/>
            <person name="Gaffney P.M."/>
            <person name="Wang S."/>
            <person name="Luo L."/>
            <person name="She Z."/>
            <person name="Ming Y."/>
            <person name="Huang W."/>
            <person name="Zhang S."/>
            <person name="Huang B."/>
            <person name="Zhang Y."/>
            <person name="Qu T."/>
            <person name="Ni P."/>
            <person name="Miao G."/>
            <person name="Wang J."/>
            <person name="Wang Q."/>
            <person name="Steinberg C.E."/>
            <person name="Wang H."/>
            <person name="Li N."/>
            <person name="Qian L."/>
            <person name="Zhang G."/>
            <person name="Li Y."/>
            <person name="Yang H."/>
            <person name="Liu X."/>
            <person name="Wang J."/>
            <person name="Yin Y."/>
            <person name="Wang J."/>
        </authorList>
    </citation>
    <scope>NUCLEOTIDE SEQUENCE [LARGE SCALE GENOMIC DNA]</scope>
    <source>
        <strain evidence="1">05x7-T-G4-1.051#20</strain>
    </source>
</reference>
<dbReference type="PROSITE" id="PS50041">
    <property type="entry name" value="C_TYPE_LECTIN_2"/>
    <property type="match status" value="1"/>
</dbReference>
<evidence type="ECO:0000313" key="1">
    <source>
        <dbReference type="EMBL" id="EKC34485.1"/>
    </source>
</evidence>
<dbReference type="InterPro" id="IPR050111">
    <property type="entry name" value="C-type_lectin/snaclec_domain"/>
</dbReference>
<accession>K1R064</accession>
<organism evidence="1">
    <name type="scientific">Magallana gigas</name>
    <name type="common">Pacific oyster</name>
    <name type="synonym">Crassostrea gigas</name>
    <dbReference type="NCBI Taxonomy" id="29159"/>
    <lineage>
        <taxon>Eukaryota</taxon>
        <taxon>Metazoa</taxon>
        <taxon>Spiralia</taxon>
        <taxon>Lophotrochozoa</taxon>
        <taxon>Mollusca</taxon>
        <taxon>Bivalvia</taxon>
        <taxon>Autobranchia</taxon>
        <taxon>Pteriomorphia</taxon>
        <taxon>Ostreida</taxon>
        <taxon>Ostreoidea</taxon>
        <taxon>Ostreidae</taxon>
        <taxon>Magallana</taxon>
    </lineage>
</organism>
<dbReference type="InterPro" id="IPR016187">
    <property type="entry name" value="CTDL_fold"/>
</dbReference>
<dbReference type="AlphaFoldDB" id="K1R064"/>
<dbReference type="Gene3D" id="3.10.100.10">
    <property type="entry name" value="Mannose-Binding Protein A, subunit A"/>
    <property type="match status" value="1"/>
</dbReference>
<dbReference type="InterPro" id="IPR016186">
    <property type="entry name" value="C-type_lectin-like/link_sf"/>
</dbReference>
<name>K1R064_MAGGI</name>
<dbReference type="InParanoid" id="K1R064"/>
<dbReference type="InterPro" id="IPR001304">
    <property type="entry name" value="C-type_lectin-like"/>
</dbReference>
<dbReference type="EMBL" id="JH817589">
    <property type="protein sequence ID" value="EKC34485.1"/>
    <property type="molecule type" value="Genomic_DNA"/>
</dbReference>
<protein>
    <submittedName>
        <fullName evidence="1">Brevican core protein</fullName>
    </submittedName>
</protein>
<gene>
    <name evidence="1" type="ORF">CGI_10003747</name>
</gene>
<dbReference type="SUPFAM" id="SSF56436">
    <property type="entry name" value="C-type lectin-like"/>
    <property type="match status" value="1"/>
</dbReference>
<dbReference type="SMART" id="SM00034">
    <property type="entry name" value="CLECT"/>
    <property type="match status" value="1"/>
</dbReference>
<sequence>MLVGDLRRQPSNWLNETKMTLWHGCGGTDWSADDHQCYRCMTDAVYWQTARSSCQRLGANLVTINNAGTQTFIENLCPDGIYWIGLNDISNEGTFLWVATSTMNVKVRHVSMVTAVTLVEDVAIFVFPDILRGESKPKLVFQK</sequence>
<proteinExistence type="predicted"/>
<dbReference type="Pfam" id="PF00059">
    <property type="entry name" value="Lectin_C"/>
    <property type="match status" value="1"/>
</dbReference>
<dbReference type="CDD" id="cd00037">
    <property type="entry name" value="CLECT"/>
    <property type="match status" value="1"/>
</dbReference>
<dbReference type="HOGENOM" id="CLU_1808086_0_0_1"/>
<dbReference type="PANTHER" id="PTHR22803">
    <property type="entry name" value="MANNOSE, PHOSPHOLIPASE, LECTIN RECEPTOR RELATED"/>
    <property type="match status" value="1"/>
</dbReference>